<dbReference type="Pfam" id="PF07603">
    <property type="entry name" value="Lcl_C"/>
    <property type="match status" value="2"/>
</dbReference>
<accession>A0A316E4U7</accession>
<organism evidence="2 3">
    <name type="scientific">Maribacter polysiphoniae</name>
    <dbReference type="NCBI Taxonomy" id="429344"/>
    <lineage>
        <taxon>Bacteria</taxon>
        <taxon>Pseudomonadati</taxon>
        <taxon>Bacteroidota</taxon>
        <taxon>Flavobacteriia</taxon>
        <taxon>Flavobacteriales</taxon>
        <taxon>Flavobacteriaceae</taxon>
        <taxon>Maribacter</taxon>
    </lineage>
</organism>
<comment type="caution">
    <text evidence="2">The sequence shown here is derived from an EMBL/GenBank/DDBJ whole genome shotgun (WGS) entry which is preliminary data.</text>
</comment>
<evidence type="ECO:0000313" key="3">
    <source>
        <dbReference type="Proteomes" id="UP000245667"/>
    </source>
</evidence>
<dbReference type="PANTHER" id="PTHR35812">
    <property type="entry name" value="LIPOPROTEIN"/>
    <property type="match status" value="1"/>
</dbReference>
<evidence type="ECO:0000259" key="1">
    <source>
        <dbReference type="Pfam" id="PF07603"/>
    </source>
</evidence>
<evidence type="ECO:0000313" key="2">
    <source>
        <dbReference type="EMBL" id="PWK24572.1"/>
    </source>
</evidence>
<proteinExistence type="predicted"/>
<dbReference type="EMBL" id="QGGQ01000002">
    <property type="protein sequence ID" value="PWK24572.1"/>
    <property type="molecule type" value="Genomic_DNA"/>
</dbReference>
<dbReference type="AlphaFoldDB" id="A0A316E4U7"/>
<protein>
    <submittedName>
        <fullName evidence="2">Uncharacterized protein DUF1566</fullName>
    </submittedName>
</protein>
<dbReference type="InterPro" id="IPR011460">
    <property type="entry name" value="Lcl_C"/>
</dbReference>
<dbReference type="PANTHER" id="PTHR35812:SF1">
    <property type="entry name" value="LIPOPROTEIN"/>
    <property type="match status" value="1"/>
</dbReference>
<dbReference type="RefSeq" id="WP_211315831.1">
    <property type="nucleotide sequence ID" value="NZ_JACWLN010000001.1"/>
</dbReference>
<reference evidence="2 3" key="1">
    <citation type="submission" date="2018-05" db="EMBL/GenBank/DDBJ databases">
        <title>Genomic Encyclopedia of Archaeal and Bacterial Type Strains, Phase II (KMG-II): from individual species to whole genera.</title>
        <authorList>
            <person name="Goeker M."/>
        </authorList>
    </citation>
    <scope>NUCLEOTIDE SEQUENCE [LARGE SCALE GENOMIC DNA]</scope>
    <source>
        <strain evidence="2 3">DSM 23514</strain>
    </source>
</reference>
<gene>
    <name evidence="2" type="ORF">LX92_00936</name>
</gene>
<dbReference type="Proteomes" id="UP000245667">
    <property type="component" value="Unassembled WGS sequence"/>
</dbReference>
<name>A0A316E4U7_9FLAO</name>
<feature type="domain" description="Lcl C-terminal" evidence="1">
    <location>
        <begin position="109"/>
        <end position="236"/>
    </location>
</feature>
<sequence>MEYTVFNKTVRLLGIYVMLLAFLSVPIGCSDDADDVVVEDTDEVLDDDSTTNDNELEINDFLQIATGQITLYDNDGAVVSSIGEGEDFYGQDATYLKGEAMSYTDNGDGTVTDTNTGLMWQQVPSSEDYSWADAVTYCDNLELSGYDDWRMPTLKELFSISDFSSGWPYLDTGYFNLASGEVTKDEQFWANNYYVGTTVEGGNNAAFGVNHVTGHIKAYAAAAGGPVGGKYVRAVRGGDYGTNDFVDNGDGTISDNNTGLMWAQDDDGVTLDWEDALEYAENSELAGYTDWRLPNVKELQGIVDYSYSPTATDSDNVGPAIDPLFSCTQLPSDVQEAGYADDYGYYWTGTSAPFTSGEPYYYAWYVAFGRAVNGEGEDFHGAGAVRFDTKDEDGPAGEDAERYYNYVRLVRNIN</sequence>
<feature type="domain" description="Lcl C-terminal" evidence="1">
    <location>
        <begin position="251"/>
        <end position="377"/>
    </location>
</feature>